<keyword evidence="1" id="KW-0472">Membrane</keyword>
<sequence>MSLKTIFLLIFLSLFLYADSIESYKINSMIKKDGTVFQTENIVYSIQNQNSPYGIYRFIPLNDFAALKDITLLIDGKKESIERGKGRGYFYIRIAHAKTLKNGLHYFELRYKLTLKDREHIVIFPIGTEFKAPIKHSSIDITLSHKFKDSKIYVYTGHANHLTHQAKIEKISSTKYLIKVDNLKANNGVTVSFYPKDPPIFISKNQLYTYWFVSIFSFVLIFYWYKFKRGRKIVVDDLSYDVPKGLDILESSLLIDLTPNSHTTLASAILELATKGYLEIKITKNINNNQAQYFSITPLKKLVDYIFKANMEIHKIKKDTSKLSESLQLLYEILFRESDIFVVRKMDLKFSRNFRKSLKELYEKMVDSCIDKGLFTQRPKKLKFQFISLSLLIQMPFIIYMAYQTYILGGLEALMNGVVFFAIFSFVFYMSFRMIMTKNIFIIIFIPVLLYFTFNILQAMLDDVLFYYPFPLVLLPIIPTLLLANYIEVYTNKGFETVKELLKLKNFIIHSNASQIYSYLKKSQSIDTILPYIAYFDDFDRWIEYYPNIDETQFAWYDGKKDQLKYLHKTLANGLRETIRYGTYHGVPYGVVN</sequence>
<evidence type="ECO:0000313" key="4">
    <source>
        <dbReference type="EMBL" id="SFV51837.1"/>
    </source>
</evidence>
<feature type="transmembrane region" description="Helical" evidence="1">
    <location>
        <begin position="413"/>
        <end position="432"/>
    </location>
</feature>
<name>A0A1W1BEB8_9ZZZZ</name>
<feature type="transmembrane region" description="Helical" evidence="1">
    <location>
        <begin position="466"/>
        <end position="487"/>
    </location>
</feature>
<dbReference type="Pfam" id="PF09972">
    <property type="entry name" value="DUF2207"/>
    <property type="match status" value="1"/>
</dbReference>
<accession>A0A1W1BEB8</accession>
<dbReference type="AlphaFoldDB" id="A0A1W1BEB8"/>
<protein>
    <submittedName>
        <fullName evidence="4">Putative membrane protein</fullName>
    </submittedName>
</protein>
<feature type="domain" description="Predicted membrane protein YciQ-like C-terminal" evidence="3">
    <location>
        <begin position="239"/>
        <end position="543"/>
    </location>
</feature>
<reference evidence="4" key="1">
    <citation type="submission" date="2016-10" db="EMBL/GenBank/DDBJ databases">
        <authorList>
            <person name="de Groot N.N."/>
        </authorList>
    </citation>
    <scope>NUCLEOTIDE SEQUENCE</scope>
</reference>
<dbReference type="InterPro" id="IPR048389">
    <property type="entry name" value="YciQ-like_C"/>
</dbReference>
<keyword evidence="1" id="KW-1133">Transmembrane helix</keyword>
<gene>
    <name evidence="4" type="ORF">MNB_SM-5-414</name>
</gene>
<dbReference type="InterPro" id="IPR018702">
    <property type="entry name" value="DUF2207"/>
</dbReference>
<proteinExistence type="predicted"/>
<evidence type="ECO:0000259" key="3">
    <source>
        <dbReference type="Pfam" id="PF20990"/>
    </source>
</evidence>
<organism evidence="4">
    <name type="scientific">hydrothermal vent metagenome</name>
    <dbReference type="NCBI Taxonomy" id="652676"/>
    <lineage>
        <taxon>unclassified sequences</taxon>
        <taxon>metagenomes</taxon>
        <taxon>ecological metagenomes</taxon>
    </lineage>
</organism>
<feature type="transmembrane region" description="Helical" evidence="1">
    <location>
        <begin position="439"/>
        <end position="460"/>
    </location>
</feature>
<evidence type="ECO:0000256" key="1">
    <source>
        <dbReference type="SAM" id="Phobius"/>
    </source>
</evidence>
<feature type="domain" description="DUF2207" evidence="2">
    <location>
        <begin position="20"/>
        <end position="193"/>
    </location>
</feature>
<keyword evidence="1" id="KW-0812">Transmembrane</keyword>
<dbReference type="EMBL" id="FPHH01000014">
    <property type="protein sequence ID" value="SFV51837.1"/>
    <property type="molecule type" value="Genomic_DNA"/>
</dbReference>
<feature type="transmembrane region" description="Helical" evidence="1">
    <location>
        <begin position="386"/>
        <end position="407"/>
    </location>
</feature>
<feature type="transmembrane region" description="Helical" evidence="1">
    <location>
        <begin position="207"/>
        <end position="225"/>
    </location>
</feature>
<dbReference type="Pfam" id="PF20990">
    <property type="entry name" value="DUF2207_C"/>
    <property type="match status" value="1"/>
</dbReference>
<evidence type="ECO:0000259" key="2">
    <source>
        <dbReference type="Pfam" id="PF09972"/>
    </source>
</evidence>